<dbReference type="SUPFAM" id="SSF56672">
    <property type="entry name" value="DNA/RNA polymerases"/>
    <property type="match status" value="1"/>
</dbReference>
<evidence type="ECO:0000256" key="7">
    <source>
        <dbReference type="SAM" id="MobiDB-lite"/>
    </source>
</evidence>
<evidence type="ECO:0000256" key="6">
    <source>
        <dbReference type="PROSITE-ProRule" id="PRU01388"/>
    </source>
</evidence>
<feature type="non-terminal residue" evidence="9">
    <location>
        <position position="1"/>
    </location>
</feature>
<feature type="region of interest" description="UBR4 E3 catalytic module" evidence="6">
    <location>
        <begin position="4614"/>
        <end position="4930"/>
    </location>
</feature>
<feature type="compositionally biased region" description="Low complexity" evidence="7">
    <location>
        <begin position="423"/>
        <end position="441"/>
    </location>
</feature>
<dbReference type="Gene3D" id="3.30.70.270">
    <property type="match status" value="1"/>
</dbReference>
<feature type="region of interest" description="Disordered" evidence="7">
    <location>
        <begin position="767"/>
        <end position="790"/>
    </location>
</feature>
<dbReference type="SUPFAM" id="SSF53098">
    <property type="entry name" value="Ribonuclease H-like"/>
    <property type="match status" value="1"/>
</dbReference>
<dbReference type="PROSITE" id="PS52043">
    <property type="entry name" value="UBR4_E3"/>
    <property type="match status" value="1"/>
</dbReference>
<dbReference type="InterPro" id="IPR043128">
    <property type="entry name" value="Rev_trsase/Diguanyl_cyclase"/>
</dbReference>
<dbReference type="InterPro" id="IPR000477">
    <property type="entry name" value="RT_dom"/>
</dbReference>
<evidence type="ECO:0000256" key="4">
    <source>
        <dbReference type="ARBA" id="ARBA00022833"/>
    </source>
</evidence>
<dbReference type="InterPro" id="IPR045189">
    <property type="entry name" value="UBR4-like"/>
</dbReference>
<organism evidence="9 10">
    <name type="scientific">Cordylochernes scorpioides</name>
    <dbReference type="NCBI Taxonomy" id="51811"/>
    <lineage>
        <taxon>Eukaryota</taxon>
        <taxon>Metazoa</taxon>
        <taxon>Ecdysozoa</taxon>
        <taxon>Arthropoda</taxon>
        <taxon>Chelicerata</taxon>
        <taxon>Arachnida</taxon>
        <taxon>Pseudoscorpiones</taxon>
        <taxon>Cheliferoidea</taxon>
        <taxon>Chernetidae</taxon>
        <taxon>Cordylochernes</taxon>
    </lineage>
</organism>
<dbReference type="InterPro" id="IPR002156">
    <property type="entry name" value="RNaseH_domain"/>
</dbReference>
<feature type="compositionally biased region" description="Polar residues" evidence="7">
    <location>
        <begin position="2821"/>
        <end position="2834"/>
    </location>
</feature>
<dbReference type="SMART" id="SM00396">
    <property type="entry name" value="ZnF_UBR1"/>
    <property type="match status" value="1"/>
</dbReference>
<dbReference type="InterPro" id="IPR045841">
    <property type="entry name" value="E3_UBR4_N"/>
</dbReference>
<keyword evidence="4" id="KW-0862">Zinc</keyword>
<dbReference type="InterPro" id="IPR047509">
    <property type="entry name" value="UBR4-like_UBR-box"/>
</dbReference>
<dbReference type="InterPro" id="IPR043502">
    <property type="entry name" value="DNA/RNA_pol_sf"/>
</dbReference>
<keyword evidence="10" id="KW-1185">Reference proteome</keyword>
<dbReference type="Gene3D" id="3.30.420.10">
    <property type="entry name" value="Ribonuclease H-like superfamily/Ribonuclease H"/>
    <property type="match status" value="1"/>
</dbReference>
<comment type="similarity">
    <text evidence="1 6">Belongs to the UBR4 family.</text>
</comment>
<dbReference type="EMBL" id="CP092864">
    <property type="protein sequence ID" value="UYV64027.1"/>
    <property type="molecule type" value="Genomic_DNA"/>
</dbReference>
<accession>A0ABY6K636</accession>
<sequence>MGWMQAAVVGKNSSLLQQLGGGTVLLGACLRLPAIARCCARVSRHLATGEELGLSATAPVEALLSSKGEVNLVWQVLSLLTPPAPLERPDQLVLLTLAVIYAAVNVMTAASMLTTGGAPSTGSKQTSAKDEEHESSASSIVETAVSRSLFSLDLMPFPQNTILSSPCNLSQQNVLQNLHMVSCSIILEGLRSVVHVSRGSGSKTPDHKSGQMACPKPQAGSQKLGVLAVALCGQALSQLKALLEDLDPGTLGPAPRPPLDMLAPLPGGQRVAHLAPHLSPLLFTIAALAYRKVSSFKACMLKRIQKNTTDGDAFSTSDSNTYYEDDFSTSDDTSEDDGGCLSATVILSKGSSSRKVPDLVADVSEEDSEPLLGQWFEETLAPQENKSETQAASLASDTSGKPSLPQDNPNLIPDKGEPHGCYSTTVTEPPTEPTGSEPSHPGLLAPAGQPQDPGHTGSELQPERGCRSYCCAKGLTRKRQSGPALRSGRKYCTPSSQPPPWWVRTELLPTPLSKSAWRDQHDVSRPLRDHQILHISRILLFFEYMIKNLYETPPSIYEQVSPKAQDIPSASLALTVKRGGKIDGEQVGITGEPDLVVVVLYVLCLGVLGLYIRPKFYALIPTEYNCQDAPKLDGFACSFLLGNPTYPKLYDAVLNLLRVAYHCDQKDSHPTFLVGSVGLLLQSVVIQRLYNSRVPTSVNQSFSKVSGVAEPVCHPVLLHCGLEAGVLPAPLPGESAETGAGGCPRRGPHCPCPHLAASHGPPSLCQVDQGQGVAQSGGDPGAGSLGVQAPHGAGCHLHHFQHPGPHACAAVHRGGVPPGHPLEPAAPGWRAITRGLQPSSGHRLQPRQDVLPHHCSSRPPTQVPAWGPGPLDLHHTAHPLLGHPDPGEDLRLPGVPRVPLCPLPVCPGGVLQPGHPACSGQANWNLYQQNTNEDFRKAPTRIKDLEQNWISFKNTIIKAAKVSIPRGNIKKWIPNYTHQAKDIQILITKRNELQKKCTQNQTNCRTELNIVNAKIKRLYVNMKREKWKQTCENLNPRNPNTKLWHLAKQIDRAQPQTENTNMIKNTDGTPATNDKNAANLLGNSYQISSKIKFEIKDKKVEKKARKIIHDCKNVTSTHNIFHEKINMKELDYALENTDLNKTPGPDGIHGQMISNLGKNGKEKLLDIFNNSWKTGKLPQDWKTATIIPIKKLDKSADDPKNYRPISLKSICCKLMEKIILRRLTYHLDTRNLLPKEQYGFRKGHGTIDQLLFFTQKVKDAQNRKPTNHTIAAFLDLTQAFDKVWKNKLITKLYKHFKIDGKAITWINDFLKNRYIRVKYNGTLSKTFKLYQGLPQGSVLSPTLFTLFIAGIEEKILHNHIFADDIILWSSNTNWKKAERDLNKTLFHLEKFANKHKLEFNPQKSETCLFTTDKKLYKIRPKIILKEQQLQYNKHPKYLGYTLDPEINSSKHIEEVIRKGRDRLKILKYISGREWGADATTLKLTYTSLIRPILEYGYQIYGTASETNLKSLERIQLSAARIITGLRNTCPNDIVLYEADIMPLKDRRSYNLPKYINKIKSYGNKHRTSKYILNWESNLRLKKEGPLHLAKRNEFLKYKVEKNYLAEKISPCKPLQNVIFNATLNEPTNKQYQNPEYLKQLSLEIINNIPKNAITIYTDGSRDELGHTGSGCLIKTTNGIEKMNRRNPDFCSVFRSELIAIYEALKSIRNTNYQNIWILTDSRSAIQHLSHTGELRDKCQHGVCSDISEEVSRLLLSSLIPLGSKLVASEGFPEVMGILASLARSGAGHMQLVSASTQWLEQCHKYLSQKEVLEKLKDNVAGGKGTMWVCRYHCHTCKMVDGVGVCTICAKICHRDHDVTYAKYGSFFCDCGAKEDGSCQGWLCGHQDFKPPITIAQLVVMAPYTQEVWFQALVKRGSHTGSEGVTTGPTPFPFPSDTILPSSIRRRPSSLSGTAAADKSSPASGEKSATDEALKSRLSLAKQLEVSCPVVPPSLGDMVCVCWSSRCATPSSWIWGHIQQAIQQLHTARKRLEVTDQLMVPTLGSQEGAFENVRMTYSGDQGQTIRQLISAHMIRRVAMCCLASPHGKRQHLAVSHEKGKRLSAAPVPFLVLSITGNPINEDYLAVCGLKYGLLPSQLYACGVTVLLLQDAGGVIGEGGIALYYSHVLQLLCFSYADGHSFIAPFPQVVSELRTLFPVGVNGGGKSQVLSGWMEVAQHPGLIIAQLQASNNPVVIAVKPDTILCQEIKFLTTKSKITDMVALRHINSNGEPRTTLILLCEDGSLRIFMANPETTSFWLMPPFQTTSVLPITRSLKKKKTVKSSRTTGVVSFPIDFFEHCTALTDIEFGGNDVLQVYNVQQVKHRLNTSGLFITSTKPAGFTIEVINQDSSMVMVGARFFFGNQDSHKVPSYVEIFGRTLQINLVRNRWFDFPFTREESLTADKRFSIFFGASTDTSGATIVDSIKIYGKTKESFGWPDDEEFTALGSMPQATPLLPLEGFQALPLPLTALDKLILGCLKLLDGCFFLNPEDSLKPTALGMATQLLTLPTAPSLHQAVTSLLLTLHPTRAAYCTHKDQAILSHILRDLNSTDTMDGESFYRLLAYAREVAVSRPHNLVHFTADASPGFLNRLDSIFWHLFSIQPQNPAITSIAHRGLAHVETTVQAMVEIIHAFTVCDIENVTTAAQFYVRMLISDNTTISFAAKQAILRVLRPKQRRRRVFIPSPPHCVTPGNVSLYTSKIVWYISVKVGWLTSRRCTGEESVHPADSGELLEGEALIPSIMDYSNFPPEADEDTMVELAIALSLQEAGAERPPQSDEEGSTAATDGSTLRTSPAEQGGSESGGSGAEWEHSGRSSAYGDLVAPASASTPAAQALPGSAPIDMDGHALRLQLLDRFLLALPKLRNVGGLQAIPFMQVLVGNLSTSPNFVVLMLSSDLLGDEERDKVTLDNLLTSVLAELDFSGKDIEDIAQRTPQREVQLILLRFLSIMMTRSRAGRITADSFCTISVANTLAAHGAVEYCLQVLKVLLDYWKNVPVEEKSSAFSGNLLKRHSLTVPPDMAPFFLRQYVKGHASDIFEAYPQLLTDMALRIPYQTKKCLSTVTNPANVSFSQVWFLYLCEYMMMPQTPFVRRQVRKLLLFICGSKDKYRQLRDFHSFESHMKDVKVICHQGEPDAAKNPIQGPINLSYDSLVDLIEHLKACNEIATFRTGNWQRYCQKDESILPFLINTSFLLNEGVSPVILHLCQTALCGAIHQGSKQVTIEKPKPYDEDEEDDNPRFDPVKCLALTHQVNKFVEKKQLRQFILCFLLESNSTAVRWQAHSLIFHLYKNSPPPQHDLILDLMWKLWPQLPMYGRKAAQFVDLLGYFTLKMPPHSEKKEKDYIEKSLEILHQQSQLLVNHPNSNIYNTLQGLVEFDGYYLESEPCLVCNNPEIPFSNIKLSSIKMDSRFTTTTQIVKLIGSHTISKIILRITDIKRNKMLRTLNIYYNNRTVQSVVELKNKPYIWHKAKRCSLTAGQTELKVEFPLPIIACNLMMEYADFYENMQASSETLQCPRCSASVPSNPGVCASCGENVFQCHKCRAINYDEKDPFLCNSCGFCKDAKFEYSLMCKPCCAVDPIETEEDRKKTISTINSLLEKADQVYRQLMSNKPILEHLIQRIADHGMLDKSPEDTSATPATTTTTTTAASSYVNKAIQQLAQRYCSDCKSSFDELSKIMQKVSCSLSFPFLNIARTLHNASLSAGAGGVRAQTERGEWPEELPFHPQQLWEVLRLRQCSGGALPGDAAGLGLQPPAEAGPLQPGPGATAAAQLHRAAGRRAPPAVSADPGQPPGNRPIQLSPVNFFQTWNKSMLEGHSLVAQLRVWLSRCVVKLFLLGINSKNSTVVEYIALPCLKIILAVIKPENFFGKKNKDKTVETLTSIKIAGESGGAGSLLLIENETGFSSACGQDDQGEGQGVLPDGEVSAKMAKEDPPPPVLGQADSQQLAETGALHPFLPGHPGAGMLPGEDPVPVSNMWLKCDNSLLCLQFPNRKKAILDLLTSYLDDVSGENAAEFLELYQSLLSSWKLYLALQNLLPHLAELITREIERLSRLEEITFNSDLSQGFALKAFTEILESFVEVDPIRQQYKGRLVGCVLNGYLSLRKLSIQRTKLIDETQDKLLELLEQMTTGETHCCGQCCQSSHLAGCGRHRVRDPGLHGGVCGDCQEITDDMAQEENDIGEFFVTLEKDPQQEDFLQGRMLGNPYSSAEVGPLMRDVKNKICQDCELVALLEDDNGMELLVNNKIISLDLALKEVYKKKVVVWVQIWCVDGGADGGGADGGSSGGAMRIVYRMRGLLGDATEEFIENLEGSDLEEQDPEQQFRLAGVMATCGGLQVMLDRLAAISDPARGHHALLSVLLKLFSYCIKVLCTGQPVQAGGNRRHHAGAIEDPSEASIRRACVGGTAGGHHGGCADRSRLPTLRQVQPVCCWLPPGHLSLACCGHSAPQHPGPAPHAAGAPPGLCQQERIFDWWWWVQEKMDALIAHFQPYLDYNRFDFEHSQEEESHLECFCMLTVGIDQGPHGAALKNLFVERSITTEALQYLTAHAPPVKIVLGCARSAMLGASEEWKEFTSKPALKYVLRLLTGLSQGHAKTQLLVSAECIPIVHRLEQVSSDERVGSLAENLMEAIKQNPAVATKIEEVRKQTRDEKKRLAMAMREKQLGALGMITNEKGQVTAQSALLKKMEDLDEETGLVCIICREGYKFQPTKVLGIYTYTKRCNVEEFEAKPRKTPGYTTVTHFNVVHVDCHMAAVRHARGRDEWESAALQNANTRCNGLLPLWGPQVPESAFANCLSRHNTYLQECTGHRDVSYSYTSTIHDLKLLLLRFANEKTFSDESGGGGPQSNMNLVPYLMHMALYVLNTARCASREEKNVKNFLELPPEKWVENCFE</sequence>
<dbReference type="PANTHER" id="PTHR21725">
    <property type="entry name" value="E3 UBIQUITIN-PROTEIN LIGASE UBR4"/>
    <property type="match status" value="1"/>
</dbReference>
<dbReference type="Pfam" id="PF00075">
    <property type="entry name" value="RNase_H"/>
    <property type="match status" value="1"/>
</dbReference>
<dbReference type="InterPro" id="IPR016024">
    <property type="entry name" value="ARM-type_fold"/>
</dbReference>
<reference evidence="9 10" key="1">
    <citation type="submission" date="2022-01" db="EMBL/GenBank/DDBJ databases">
        <title>A chromosomal length assembly of Cordylochernes scorpioides.</title>
        <authorList>
            <person name="Zeh D."/>
            <person name="Zeh J."/>
        </authorList>
    </citation>
    <scope>NUCLEOTIDE SEQUENCE [LARGE SCALE GENOMIC DNA]</scope>
    <source>
        <strain evidence="9">IN4F17</strain>
        <tissue evidence="9">Whole Body</tissue>
    </source>
</reference>
<keyword evidence="3 6" id="KW-0863">Zinc-finger</keyword>
<dbReference type="InterPro" id="IPR012337">
    <property type="entry name" value="RNaseH-like_sf"/>
</dbReference>
<dbReference type="CDD" id="cd01650">
    <property type="entry name" value="RT_nLTR_like"/>
    <property type="match status" value="1"/>
</dbReference>
<gene>
    <name evidence="9" type="ORF">LAZ67_2006354</name>
</gene>
<feature type="region of interest" description="Disordered" evidence="7">
    <location>
        <begin position="2806"/>
        <end position="2853"/>
    </location>
</feature>
<evidence type="ECO:0000256" key="1">
    <source>
        <dbReference type="ARBA" id="ARBA00009970"/>
    </source>
</evidence>
<keyword evidence="5" id="KW-0112">Calmodulin-binding</keyword>
<dbReference type="InterPro" id="IPR036397">
    <property type="entry name" value="RNaseH_sf"/>
</dbReference>
<feature type="region of interest" description="Disordered" evidence="7">
    <location>
        <begin position="197"/>
        <end position="216"/>
    </location>
</feature>
<dbReference type="InterPro" id="IPR025704">
    <property type="entry name" value="E3_Ub_ligase_UBR4_C"/>
</dbReference>
<evidence type="ECO:0000256" key="5">
    <source>
        <dbReference type="ARBA" id="ARBA00022860"/>
    </source>
</evidence>
<dbReference type="SUPFAM" id="SSF48371">
    <property type="entry name" value="ARM repeat"/>
    <property type="match status" value="1"/>
</dbReference>
<dbReference type="Pfam" id="PF13764">
    <property type="entry name" value="E3_UbLigase_R4"/>
    <property type="match status" value="2"/>
</dbReference>
<feature type="domain" description="Reverse transcriptase" evidence="8">
    <location>
        <begin position="1170"/>
        <end position="1442"/>
    </location>
</feature>
<dbReference type="Pfam" id="PF00078">
    <property type="entry name" value="RVT_1"/>
    <property type="match status" value="1"/>
</dbReference>
<feature type="compositionally biased region" description="Polar residues" evidence="7">
    <location>
        <begin position="115"/>
        <end position="126"/>
    </location>
</feature>
<evidence type="ECO:0000313" key="10">
    <source>
        <dbReference type="Proteomes" id="UP001235939"/>
    </source>
</evidence>
<proteinExistence type="inferred from homology"/>
<feature type="region of interest" description="Disordered" evidence="7">
    <location>
        <begin position="3786"/>
        <end position="3836"/>
    </location>
</feature>
<dbReference type="CDD" id="cd09276">
    <property type="entry name" value="Rnase_HI_RT_non_LTR"/>
    <property type="match status" value="1"/>
</dbReference>
<evidence type="ECO:0000256" key="3">
    <source>
        <dbReference type="ARBA" id="ARBA00022771"/>
    </source>
</evidence>
<evidence type="ECO:0000259" key="8">
    <source>
        <dbReference type="PROSITE" id="PS50878"/>
    </source>
</evidence>
<feature type="region of interest" description="Disordered" evidence="7">
    <location>
        <begin position="115"/>
        <end position="138"/>
    </location>
</feature>
<feature type="region of interest" description="Disordered" evidence="7">
    <location>
        <begin position="383"/>
        <end position="463"/>
    </location>
</feature>
<keyword evidence="2" id="KW-0479">Metal-binding</keyword>
<name>A0ABY6K636_9ARAC</name>
<dbReference type="CDD" id="cd19680">
    <property type="entry name" value="UBR-box_UBR4"/>
    <property type="match status" value="1"/>
</dbReference>
<dbReference type="Pfam" id="PF24079">
    <property type="entry name" value="UBR4"/>
    <property type="match status" value="1"/>
</dbReference>
<dbReference type="Proteomes" id="UP001235939">
    <property type="component" value="Chromosome 02"/>
</dbReference>
<evidence type="ECO:0000313" key="9">
    <source>
        <dbReference type="EMBL" id="UYV64027.1"/>
    </source>
</evidence>
<dbReference type="InterPro" id="IPR003126">
    <property type="entry name" value="Znf_UBR"/>
</dbReference>
<feature type="compositionally biased region" description="Polar residues" evidence="7">
    <location>
        <begin position="383"/>
        <end position="409"/>
    </location>
</feature>
<evidence type="ECO:0000256" key="2">
    <source>
        <dbReference type="ARBA" id="ARBA00022723"/>
    </source>
</evidence>
<dbReference type="PANTHER" id="PTHR21725:SF1">
    <property type="entry name" value="E3 UBIQUITIN-PROTEIN LIGASE UBR4"/>
    <property type="match status" value="1"/>
</dbReference>
<dbReference type="InterPro" id="IPR056530">
    <property type="entry name" value="UBR4-like_dom"/>
</dbReference>
<dbReference type="PROSITE" id="PS50878">
    <property type="entry name" value="RT_POL"/>
    <property type="match status" value="1"/>
</dbReference>
<feature type="region of interest" description="Disordered" evidence="7">
    <location>
        <begin position="1944"/>
        <end position="1970"/>
    </location>
</feature>
<protein>
    <submittedName>
        <fullName evidence="9">UBR4</fullName>
    </submittedName>
</protein>
<dbReference type="Pfam" id="PF19423">
    <property type="entry name" value="E3_UBR4_N"/>
    <property type="match status" value="3"/>
</dbReference>